<keyword evidence="5" id="KW-0472">Membrane</keyword>
<keyword evidence="3" id="KW-0812">Transmembrane</keyword>
<dbReference type="PANTHER" id="PTHR37485">
    <property type="entry name" value="CELL DIVISION PROTEIN FTSB"/>
    <property type="match status" value="1"/>
</dbReference>
<dbReference type="Proteomes" id="UP000190951">
    <property type="component" value="Chromosome"/>
</dbReference>
<keyword evidence="1" id="KW-1003">Cell membrane</keyword>
<dbReference type="GO" id="GO:0030428">
    <property type="term" value="C:cell septum"/>
    <property type="evidence" value="ECO:0007669"/>
    <property type="project" value="TreeGrafter"/>
</dbReference>
<dbReference type="KEGG" id="crw:CROST_040920"/>
<accession>A0A1S8LG05</accession>
<keyword evidence="2 7" id="KW-0132">Cell division</keyword>
<evidence type="ECO:0000256" key="2">
    <source>
        <dbReference type="ARBA" id="ARBA00022618"/>
    </source>
</evidence>
<dbReference type="AlphaFoldDB" id="A0A1S8LG05"/>
<sequence length="90" mass="10503">MKMGSKIKYIVFFIVLINMGYIFVKQQITINRINKNISESQKNIDSLKKENQKLQDEIKLSKTDSYTEKLAREKLGLIKQGEIPVIDNKK</sequence>
<dbReference type="STRING" id="84029.CROST_08900"/>
<evidence type="ECO:0000256" key="3">
    <source>
        <dbReference type="ARBA" id="ARBA00022692"/>
    </source>
</evidence>
<organism evidence="7 8">
    <name type="scientific">Clostridium felsineum</name>
    <dbReference type="NCBI Taxonomy" id="36839"/>
    <lineage>
        <taxon>Bacteria</taxon>
        <taxon>Bacillati</taxon>
        <taxon>Bacillota</taxon>
        <taxon>Clostridia</taxon>
        <taxon>Eubacteriales</taxon>
        <taxon>Clostridiaceae</taxon>
        <taxon>Clostridium</taxon>
    </lineage>
</organism>
<dbReference type="GO" id="GO:0043093">
    <property type="term" value="P:FtsZ-dependent cytokinesis"/>
    <property type="evidence" value="ECO:0007669"/>
    <property type="project" value="TreeGrafter"/>
</dbReference>
<keyword evidence="4" id="KW-1133">Transmembrane helix</keyword>
<dbReference type="PANTHER" id="PTHR37485:SF1">
    <property type="entry name" value="CELL DIVISION PROTEIN FTSB"/>
    <property type="match status" value="1"/>
</dbReference>
<evidence type="ECO:0000256" key="1">
    <source>
        <dbReference type="ARBA" id="ARBA00022475"/>
    </source>
</evidence>
<evidence type="ECO:0000313" key="8">
    <source>
        <dbReference type="Proteomes" id="UP000190951"/>
    </source>
</evidence>
<keyword evidence="6" id="KW-0131">Cell cycle</keyword>
<proteinExistence type="predicted"/>
<dbReference type="Pfam" id="PF04977">
    <property type="entry name" value="DivIC"/>
    <property type="match status" value="1"/>
</dbReference>
<dbReference type="RefSeq" id="WP_077835492.1">
    <property type="nucleotide sequence ID" value="NZ_CP096983.1"/>
</dbReference>
<name>A0A1S8LG05_9CLOT</name>
<dbReference type="EMBL" id="CP096983">
    <property type="protein sequence ID" value="URZ13327.1"/>
    <property type="molecule type" value="Genomic_DNA"/>
</dbReference>
<evidence type="ECO:0000256" key="4">
    <source>
        <dbReference type="ARBA" id="ARBA00022989"/>
    </source>
</evidence>
<evidence type="ECO:0000256" key="6">
    <source>
        <dbReference type="ARBA" id="ARBA00023306"/>
    </source>
</evidence>
<gene>
    <name evidence="7" type="primary">ftsL_2</name>
    <name evidence="7" type="ORF">CROST_040920</name>
</gene>
<dbReference type="InterPro" id="IPR007060">
    <property type="entry name" value="FtsL/DivIC"/>
</dbReference>
<reference evidence="7 8" key="1">
    <citation type="submission" date="2022-04" db="EMBL/GenBank/DDBJ databases">
        <title>Genome sequence of C. roseum typestrain.</title>
        <authorList>
            <person name="Poehlein A."/>
            <person name="Schoch T."/>
            <person name="Duerre P."/>
            <person name="Daniel R."/>
        </authorList>
    </citation>
    <scope>NUCLEOTIDE SEQUENCE [LARGE SCALE GENOMIC DNA]</scope>
    <source>
        <strain evidence="7 8">DSM 7320</strain>
    </source>
</reference>
<protein>
    <submittedName>
        <fullName evidence="7">Cell division protein FtsL</fullName>
    </submittedName>
</protein>
<keyword evidence="8" id="KW-1185">Reference proteome</keyword>
<evidence type="ECO:0000313" key="7">
    <source>
        <dbReference type="EMBL" id="URZ13327.1"/>
    </source>
</evidence>
<evidence type="ECO:0000256" key="5">
    <source>
        <dbReference type="ARBA" id="ARBA00023136"/>
    </source>
</evidence>
<dbReference type="InterPro" id="IPR023081">
    <property type="entry name" value="Cell_div_FtsB"/>
</dbReference>